<dbReference type="SMART" id="SM00248">
    <property type="entry name" value="ANK"/>
    <property type="match status" value="4"/>
</dbReference>
<dbReference type="InParanoid" id="E4ZRP7"/>
<feature type="compositionally biased region" description="Low complexity" evidence="4">
    <location>
        <begin position="283"/>
        <end position="294"/>
    </location>
</feature>
<dbReference type="PANTHER" id="PTHR24126:SF14">
    <property type="entry name" value="ANK_REP_REGION DOMAIN-CONTAINING PROTEIN"/>
    <property type="match status" value="1"/>
</dbReference>
<dbReference type="OrthoDB" id="426293at2759"/>
<dbReference type="HOGENOM" id="CLU_473378_0_0_1"/>
<evidence type="ECO:0000313" key="5">
    <source>
        <dbReference type="EMBL" id="CBX93894.1"/>
    </source>
</evidence>
<feature type="region of interest" description="Disordered" evidence="4">
    <location>
        <begin position="283"/>
        <end position="312"/>
    </location>
</feature>
<dbReference type="Pfam" id="PF12796">
    <property type="entry name" value="Ank_2"/>
    <property type="match status" value="1"/>
</dbReference>
<feature type="region of interest" description="Disordered" evidence="4">
    <location>
        <begin position="199"/>
        <end position="251"/>
    </location>
</feature>
<feature type="region of interest" description="Disordered" evidence="4">
    <location>
        <begin position="333"/>
        <end position="353"/>
    </location>
</feature>
<keyword evidence="6" id="KW-1185">Reference proteome</keyword>
<dbReference type="InterPro" id="IPR002110">
    <property type="entry name" value="Ankyrin_rpt"/>
</dbReference>
<dbReference type="eggNOG" id="KOG0504">
    <property type="taxonomic scope" value="Eukaryota"/>
</dbReference>
<name>E4ZRP7_LEPMJ</name>
<keyword evidence="2 3" id="KW-0040">ANK repeat</keyword>
<keyword evidence="1" id="KW-0677">Repeat</keyword>
<evidence type="ECO:0000256" key="1">
    <source>
        <dbReference type="ARBA" id="ARBA00022737"/>
    </source>
</evidence>
<dbReference type="PROSITE" id="PS50297">
    <property type="entry name" value="ANK_REP_REGION"/>
    <property type="match status" value="1"/>
</dbReference>
<dbReference type="AlphaFoldDB" id="E4ZRP7"/>
<reference evidence="6" key="1">
    <citation type="journal article" date="2011" name="Nat. Commun.">
        <title>Effector diversification within compartments of the Leptosphaeria maculans genome affected by Repeat-Induced Point mutations.</title>
        <authorList>
            <person name="Rouxel T."/>
            <person name="Grandaubert J."/>
            <person name="Hane J.K."/>
            <person name="Hoede C."/>
            <person name="van de Wouw A.P."/>
            <person name="Couloux A."/>
            <person name="Dominguez V."/>
            <person name="Anthouard V."/>
            <person name="Bally P."/>
            <person name="Bourras S."/>
            <person name="Cozijnsen A.J."/>
            <person name="Ciuffetti L.M."/>
            <person name="Degrave A."/>
            <person name="Dilmaghani A."/>
            <person name="Duret L."/>
            <person name="Fudal I."/>
            <person name="Goodwin S.B."/>
            <person name="Gout L."/>
            <person name="Glaser N."/>
            <person name="Linglin J."/>
            <person name="Kema G.H.J."/>
            <person name="Lapalu N."/>
            <person name="Lawrence C.B."/>
            <person name="May K."/>
            <person name="Meyer M."/>
            <person name="Ollivier B."/>
            <person name="Poulain J."/>
            <person name="Schoch C.L."/>
            <person name="Simon A."/>
            <person name="Spatafora J.W."/>
            <person name="Stachowiak A."/>
            <person name="Turgeon B.G."/>
            <person name="Tyler B.M."/>
            <person name="Vincent D."/>
            <person name="Weissenbach J."/>
            <person name="Amselem J."/>
            <person name="Quesneville H."/>
            <person name="Oliver R.P."/>
            <person name="Wincker P."/>
            <person name="Balesdent M.-H."/>
            <person name="Howlett B.J."/>
        </authorList>
    </citation>
    <scope>NUCLEOTIDE SEQUENCE [LARGE SCALE GENOMIC DNA]</scope>
    <source>
        <strain evidence="6">JN3 / isolate v23.1.3 / race Av1-4-5-6-7-8</strain>
    </source>
</reference>
<organism evidence="6">
    <name type="scientific">Leptosphaeria maculans (strain JN3 / isolate v23.1.3 / race Av1-4-5-6-7-8)</name>
    <name type="common">Blackleg fungus</name>
    <name type="synonym">Phoma lingam</name>
    <dbReference type="NCBI Taxonomy" id="985895"/>
    <lineage>
        <taxon>Eukaryota</taxon>
        <taxon>Fungi</taxon>
        <taxon>Dikarya</taxon>
        <taxon>Ascomycota</taxon>
        <taxon>Pezizomycotina</taxon>
        <taxon>Dothideomycetes</taxon>
        <taxon>Pleosporomycetidae</taxon>
        <taxon>Pleosporales</taxon>
        <taxon>Pleosporineae</taxon>
        <taxon>Leptosphaeriaceae</taxon>
        <taxon>Plenodomus</taxon>
        <taxon>Plenodomus lingam/Leptosphaeria maculans species complex</taxon>
    </lineage>
</organism>
<evidence type="ECO:0000256" key="2">
    <source>
        <dbReference type="ARBA" id="ARBA00023043"/>
    </source>
</evidence>
<accession>E4ZRP7</accession>
<dbReference type="VEuPathDB" id="FungiDB:LEMA_P035680.1"/>
<dbReference type="EMBL" id="FP929116">
    <property type="protein sequence ID" value="CBX93894.1"/>
    <property type="molecule type" value="Genomic_DNA"/>
</dbReference>
<evidence type="ECO:0000313" key="6">
    <source>
        <dbReference type="Proteomes" id="UP000002668"/>
    </source>
</evidence>
<dbReference type="InterPro" id="IPR036770">
    <property type="entry name" value="Ankyrin_rpt-contain_sf"/>
</dbReference>
<feature type="compositionally biased region" description="Polar residues" evidence="4">
    <location>
        <begin position="235"/>
        <end position="251"/>
    </location>
</feature>
<dbReference type="SUPFAM" id="SSF48403">
    <property type="entry name" value="Ankyrin repeat"/>
    <property type="match status" value="1"/>
</dbReference>
<dbReference type="OMA" id="KSYSWCT"/>
<dbReference type="Gene3D" id="1.25.40.20">
    <property type="entry name" value="Ankyrin repeat-containing domain"/>
    <property type="match status" value="1"/>
</dbReference>
<sequence>MPRPSTVAARCAAVSTSIGQVIPDVSSFARKVRESRHDLNAINHDLLVIKTGLGISQDDFSRPGLKLPAPLVDALMQILDSCDNTCERLHKAFLRLSCGDAPQIGWQSLKDGILVNLRHDLDACKVVLELAIDYVALYNQQGTIDSLIKAYVDDLIIANEELLKRTDAEEIYVNQTAREGLPTLLKAIRLLRSCINVDSKQSPPPVTSSSSRRTTIARPDSLEPVLGDMRRSGCKSPSPQNPVGSSRSRGVSTWLENVPPFEEQESPKHSAIQRVAGGLSRLRPLSRSDLAPSRGTFYKDDGASSSSTLISPDSHIRKSRSWCSDLSGRASAYLGGGSKDTTPKESSKRSGTLTSSNVSIFHKQILSDKIAVAKDNRKELETDQRSAFDRILANIPAEANAAEVEKILWEGASPMASHPEFGYFFLRVAYEMSLDILRKLIEFGADITRTQPSSTPYFSAIHAAVSGRQLATVQYLVLLGHSIDIPNSNGETPLHLAVKTPGSYQVARYLVEMGADVNYRARDGYTPLQSALKTSILEGKERSMLIELLFAYGADDEIQRGDRENMRGNSKGKSVLGLT</sequence>
<proteinExistence type="predicted"/>
<dbReference type="PROSITE" id="PS50088">
    <property type="entry name" value="ANK_REPEAT"/>
    <property type="match status" value="1"/>
</dbReference>
<dbReference type="Proteomes" id="UP000002668">
    <property type="component" value="Genome"/>
</dbReference>
<dbReference type="RefSeq" id="XP_003837334.1">
    <property type="nucleotide sequence ID" value="XM_003837286.1"/>
</dbReference>
<gene>
    <name evidence="5" type="ORF">LEMA_P035680.1</name>
</gene>
<feature type="repeat" description="ANK" evidence="3">
    <location>
        <begin position="489"/>
        <end position="522"/>
    </location>
</feature>
<evidence type="ECO:0000256" key="3">
    <source>
        <dbReference type="PROSITE-ProRule" id="PRU00023"/>
    </source>
</evidence>
<evidence type="ECO:0000256" key="4">
    <source>
        <dbReference type="SAM" id="MobiDB-lite"/>
    </source>
</evidence>
<dbReference type="GeneID" id="13284436"/>
<protein>
    <submittedName>
        <fullName evidence="5">Uncharacterized protein</fullName>
    </submittedName>
</protein>
<dbReference type="PANTHER" id="PTHR24126">
    <property type="entry name" value="ANKYRIN REPEAT, PH AND SEC7 DOMAIN CONTAINING PROTEIN SECG-RELATED"/>
    <property type="match status" value="1"/>
</dbReference>
<dbReference type="STRING" id="985895.E4ZRP7"/>